<protein>
    <submittedName>
        <fullName evidence="1">Type IX secretion system membrane protein PorP/SprF</fullName>
    </submittedName>
</protein>
<gene>
    <name evidence="1" type="ORF">GD597_06970</name>
</gene>
<dbReference type="EMBL" id="WHPF01000004">
    <property type="protein sequence ID" value="NNV55194.1"/>
    <property type="molecule type" value="Genomic_DNA"/>
</dbReference>
<dbReference type="AlphaFoldDB" id="A0A8J8FHK7"/>
<dbReference type="InterPro" id="IPR019861">
    <property type="entry name" value="PorP/SprF_Bacteroidetes"/>
</dbReference>
<accession>A0A8J8FHK7</accession>
<dbReference type="NCBIfam" id="TIGR03519">
    <property type="entry name" value="T9SS_PorP_fam"/>
    <property type="match status" value="1"/>
</dbReference>
<keyword evidence="2" id="KW-1185">Reference proteome</keyword>
<proteinExistence type="predicted"/>
<dbReference type="RefSeq" id="WP_171607120.1">
    <property type="nucleotide sequence ID" value="NZ_WHPF01000004.1"/>
</dbReference>
<reference evidence="1" key="1">
    <citation type="submission" date="2019-10" db="EMBL/GenBank/DDBJ databases">
        <title>Draft genome sequence of Panacibacter sp. KCS-6.</title>
        <authorList>
            <person name="Yim K.J."/>
        </authorList>
    </citation>
    <scope>NUCLEOTIDE SEQUENCE</scope>
    <source>
        <strain evidence="1">KCS-6</strain>
    </source>
</reference>
<dbReference type="Pfam" id="PF11751">
    <property type="entry name" value="PorP_SprF"/>
    <property type="match status" value="1"/>
</dbReference>
<dbReference type="Proteomes" id="UP000598971">
    <property type="component" value="Unassembled WGS sequence"/>
</dbReference>
<evidence type="ECO:0000313" key="2">
    <source>
        <dbReference type="Proteomes" id="UP000598971"/>
    </source>
</evidence>
<organism evidence="1 2">
    <name type="scientific">Limnovirga soli</name>
    <dbReference type="NCBI Taxonomy" id="2656915"/>
    <lineage>
        <taxon>Bacteria</taxon>
        <taxon>Pseudomonadati</taxon>
        <taxon>Bacteroidota</taxon>
        <taxon>Chitinophagia</taxon>
        <taxon>Chitinophagales</taxon>
        <taxon>Chitinophagaceae</taxon>
        <taxon>Limnovirga</taxon>
    </lineage>
</organism>
<comment type="caution">
    <text evidence="1">The sequence shown here is derived from an EMBL/GenBank/DDBJ whole genome shotgun (WGS) entry which is preliminary data.</text>
</comment>
<evidence type="ECO:0000313" key="1">
    <source>
        <dbReference type="EMBL" id="NNV55194.1"/>
    </source>
</evidence>
<sequence>MKPTILHIQKLLVRLALLGCVLVFGTVGVQAQDPHISQFFEAPLLRNPSLAGLFEGDIRIQGVYRNQWGSVTTPYQTGSFNVEYKQPIGKANDYITTGVEVLYDKAGITNFTTSNIYPALNYHKALSGDKTKYLSLGAMGGYVQRRIDRSKMTTNSQYGPNGYNPSLPDGETFSTTNYHYWDGSFGMSFNSSINGSEIDNYFVGLAYHHFNRPLNSFYKNPPVELQPKLVASVGARFTASETSYITVQADISKQGEYHETIAGATYSLKIGDDYDDPDYILHLGGYLRWKDAFIPFIKLDYKPLSLGFSYDANISQLKTASQGRGGFELSVSYAGFLDRGNSTKDAVVCPRF</sequence>
<name>A0A8J8FHK7_9BACT</name>